<keyword evidence="1" id="KW-0175">Coiled coil</keyword>
<keyword evidence="3" id="KW-1185">Reference proteome</keyword>
<dbReference type="EMBL" id="AXCJ01000001">
    <property type="protein sequence ID" value="ETO91880.1"/>
    <property type="molecule type" value="Genomic_DNA"/>
</dbReference>
<comment type="caution">
    <text evidence="2">The sequence shown here is derived from an EMBL/GenBank/DDBJ whole genome shotgun (WGS) entry which is preliminary data.</text>
</comment>
<evidence type="ECO:0000313" key="2">
    <source>
        <dbReference type="EMBL" id="ETO91880.1"/>
    </source>
</evidence>
<gene>
    <name evidence="2" type="ORF">P857_1060</name>
</gene>
<proteinExistence type="predicted"/>
<evidence type="ECO:0000313" key="3">
    <source>
        <dbReference type="Proteomes" id="UP000018951"/>
    </source>
</evidence>
<evidence type="ECO:0000256" key="1">
    <source>
        <dbReference type="SAM" id="Coils"/>
    </source>
</evidence>
<feature type="coiled-coil region" evidence="1">
    <location>
        <begin position="524"/>
        <end position="551"/>
    </location>
</feature>
<name>W2V193_9RICK</name>
<reference evidence="2 3" key="1">
    <citation type="journal article" date="2013" name="PLoS ONE">
        <title>Bacterial endosymbiosis in a chordate host: long-term co-evolution and conservation of secondary metabolism.</title>
        <authorList>
            <person name="Kwan J.C."/>
            <person name="Schmidt E.W."/>
        </authorList>
    </citation>
    <scope>NUCLEOTIDE SEQUENCE [LARGE SCALE GENOMIC DNA]</scope>
    <source>
        <strain evidence="3">L6</strain>
    </source>
</reference>
<protein>
    <submittedName>
        <fullName evidence="2">Uncharacterized protein</fullName>
    </submittedName>
</protein>
<dbReference type="Proteomes" id="UP000018951">
    <property type="component" value="Unassembled WGS sequence"/>
</dbReference>
<organism evidence="2 3">
    <name type="scientific">Candidatus Xenolissoclinum pacificiensis L6</name>
    <dbReference type="NCBI Taxonomy" id="1401685"/>
    <lineage>
        <taxon>Bacteria</taxon>
        <taxon>Pseudomonadati</taxon>
        <taxon>Pseudomonadota</taxon>
        <taxon>Alphaproteobacteria</taxon>
        <taxon>Rickettsiales</taxon>
        <taxon>Anaplasmataceae</taxon>
        <taxon>Candidatus Xenolissoclinum</taxon>
    </lineage>
</organism>
<dbReference type="AlphaFoldDB" id="W2V193"/>
<sequence length="698" mass="81233">MHSTIHDIYLFHVWISFRARSTAIFPIPDKYIAQLVDHAQWARKHEYPKVKLLLDKNTISATQVRYLPSLFQDRTSPNRRLVDILDLRDFLKKSGVEYIRGDNSGNKISAYDLYIEMYERFRQAEYDYLRDCDSKKKLMMERLIANMIDLSKIVALQKGFHHNKKTARMLCIDFNVTLSWPIIPSGNKASALSYHLKRIDSLPDRDINLNAKDFSIIKHKGEAVYDTSAMLSCLSVKNNFFSNIKVSAEYLKHNRLSDYIIRMFQKVMFSSEQSFPTSFLDGIRKHTLTGSDGIFIPSQSDKSWIPGNLYGFHFSAIYGNRSFLSNTEFECDKSCPDTPVLASCIKNDLMDHEIELMKYEYVMSSFAEPYYRNPEHIALKLAVLDEYNKQKGLGQVSQLVEVICKYIKQLESFVNNKYILLTRSSDIASVLDEKLNQDIQRVRKNMCLLSDAWQKRGTEEGDNMLWVIHYFNDLQFSDDELLRAIAIAKREDLYMVHTTYPVLLEQFIHSEGLYGSYQVLFRKYPCSKEAYDQLEEQYKILKEELIELMQDSRDAEDYIAQQYRIKDIKCIKEYDISNIQGRWEKIINKVLKYHSCVYLVFFIDSGFDMKIIQAQLLAMYNQAIEIQRSEKKQLEAIPSRACLAQTKPELSDLLDSTVHPVDEGKFVKTEDLQSVTLGEVLVTSEVSQDMEGVEFLGR</sequence>
<accession>W2V193</accession>